<accession>A0ABZ3C7Q7</accession>
<dbReference type="InterPro" id="IPR052718">
    <property type="entry name" value="NmrA-type_oxidoreductase"/>
</dbReference>
<keyword evidence="3" id="KW-1185">Reference proteome</keyword>
<gene>
    <name evidence="2" type="ORF">PCC79_13215</name>
</gene>
<reference evidence="2 3" key="1">
    <citation type="journal article" date="2023" name="Environ Microbiome">
        <title>A coral-associated actinobacterium mitigates coral bleaching under heat stress.</title>
        <authorList>
            <person name="Li J."/>
            <person name="Zou Y."/>
            <person name="Li Q."/>
            <person name="Zhang J."/>
            <person name="Bourne D.G."/>
            <person name="Lyu Y."/>
            <person name="Liu C."/>
            <person name="Zhang S."/>
        </authorList>
    </citation>
    <scope>NUCLEOTIDE SEQUENCE [LARGE SCALE GENOMIC DNA]</scope>
    <source>
        <strain evidence="2 3">SCSIO 13291</strain>
    </source>
</reference>
<evidence type="ECO:0000313" key="2">
    <source>
        <dbReference type="EMBL" id="WZW97847.1"/>
    </source>
</evidence>
<dbReference type="Gene3D" id="3.90.25.10">
    <property type="entry name" value="UDP-galactose 4-epimerase, domain 1"/>
    <property type="match status" value="1"/>
</dbReference>
<dbReference type="InterPro" id="IPR036291">
    <property type="entry name" value="NAD(P)-bd_dom_sf"/>
</dbReference>
<proteinExistence type="predicted"/>
<dbReference type="PANTHER" id="PTHR47129:SF1">
    <property type="entry name" value="NMRA-LIKE DOMAIN-CONTAINING PROTEIN"/>
    <property type="match status" value="1"/>
</dbReference>
<dbReference type="PANTHER" id="PTHR47129">
    <property type="entry name" value="QUINONE OXIDOREDUCTASE 2"/>
    <property type="match status" value="1"/>
</dbReference>
<evidence type="ECO:0000313" key="3">
    <source>
        <dbReference type="Proteomes" id="UP001434337"/>
    </source>
</evidence>
<name>A0ABZ3C7Q7_9ACTN</name>
<dbReference type="Proteomes" id="UP001434337">
    <property type="component" value="Chromosome"/>
</dbReference>
<dbReference type="Gene3D" id="3.40.50.720">
    <property type="entry name" value="NAD(P)-binding Rossmann-like Domain"/>
    <property type="match status" value="1"/>
</dbReference>
<dbReference type="EMBL" id="CP115965">
    <property type="protein sequence ID" value="WZW97847.1"/>
    <property type="molecule type" value="Genomic_DNA"/>
</dbReference>
<protein>
    <submittedName>
        <fullName evidence="2">SDR family oxidoreductase</fullName>
    </submittedName>
</protein>
<dbReference type="Pfam" id="PF05368">
    <property type="entry name" value="NmrA"/>
    <property type="match status" value="1"/>
</dbReference>
<evidence type="ECO:0000259" key="1">
    <source>
        <dbReference type="Pfam" id="PF05368"/>
    </source>
</evidence>
<dbReference type="RefSeq" id="WP_232548428.1">
    <property type="nucleotide sequence ID" value="NZ_CP115965.1"/>
</dbReference>
<dbReference type="SUPFAM" id="SSF51735">
    <property type="entry name" value="NAD(P)-binding Rossmann-fold domains"/>
    <property type="match status" value="1"/>
</dbReference>
<sequence>MTVPIAVTGATGQLGGAVARRLSAAGVPLRLVVRTPARAPHLPGADVAQATFGDADAVRDSLTGVDVVLMVSAGESATRLEEHRTFVRAAAEAGVKHVVYTSFAAAAPDAVFTLGRDHFHTEAAIRDAGLGFTFLRDNFYADALPAFADADGVVRGPASEGRCAFVVRADVAEVAATVLRSAADHAGATYTLTGPESLTFADALAELGAATGRPYRFENETVEDAHASRRAQWPGEPDWQYDAWVSTYTAVASGALAEVTGDVPALLGRPAKSVAEFARTLAS</sequence>
<organism evidence="2 3">
    <name type="scientific">Propioniciclava soli</name>
    <dbReference type="NCBI Taxonomy" id="2775081"/>
    <lineage>
        <taxon>Bacteria</taxon>
        <taxon>Bacillati</taxon>
        <taxon>Actinomycetota</taxon>
        <taxon>Actinomycetes</taxon>
        <taxon>Propionibacteriales</taxon>
        <taxon>Propionibacteriaceae</taxon>
        <taxon>Propioniciclava</taxon>
    </lineage>
</organism>
<dbReference type="InterPro" id="IPR008030">
    <property type="entry name" value="NmrA-like"/>
</dbReference>
<feature type="domain" description="NmrA-like" evidence="1">
    <location>
        <begin position="4"/>
        <end position="219"/>
    </location>
</feature>
<dbReference type="CDD" id="cd05269">
    <property type="entry name" value="TMR_SDR_a"/>
    <property type="match status" value="1"/>
</dbReference>